<name>A0A4Q4MBV9_9PLEO</name>
<feature type="transmembrane region" description="Helical" evidence="2">
    <location>
        <begin position="546"/>
        <end position="568"/>
    </location>
</feature>
<keyword evidence="2" id="KW-1133">Transmembrane helix</keyword>
<feature type="compositionally biased region" description="Polar residues" evidence="1">
    <location>
        <begin position="660"/>
        <end position="675"/>
    </location>
</feature>
<gene>
    <name evidence="3" type="ORF">AA0114_g7871</name>
</gene>
<sequence>MSQTVAQTVVEHNVFLGFWNNRSYSPIKGATLTLTRSNGALLTAALAVFVTYAGARFWSIFCFGLHRWCSSRIPQDALYHQRQAMLRNSESATSITIDTFWMIWTWRSKMKLSNTLKRLMPLLLLALSLALAFGTAGVFSSRISSSMGDEVILSSSSCGYLWWDSGFATADVDALINYSNRLTVEAADYSRNCYRSDAAATDCPTYTRKSLPMSVVDNATCPFDPKVCLLDGDNLVIDTGRINSHSDLGINAEPRDRFDYRRVTSCAPLRTEGYSESVNKTIQGYQVPFTNYLYGKNLHNDANYTYDYSTFRTSLDAKNAADYTLMPIRFYAQNWGDFDPIPELNQTNDEADLTLLALSTNDVIFEQPVTDPWYSATTEVESQEVGQAPRYFSDHPASFVGCKVQHQWCEPNENRCTQLAAFNKVALEAQTLSYSPVQNASVYAMTWALNMAPSIETIVDRLGVSALTSRYTLNYGIQGPLPTNQWQTEIQHLHSTSLAALQRMTVEQASGPNDRSVKRFFIPPDNDMERKARCQQKVRSKGYTSFSVLGLGLVVGLGTVVAIISYSIEILAECVQNWRKLDPYHQLEWTLNGTLQLQRLAHEELGYGTWENGDAFVPITGGDERLAMVDCVDVKHPRLQPLQMVECHEYSKTTEETKDSNNAGNDNSDEQSNNAEHSDISEAQ</sequence>
<feature type="transmembrane region" description="Helical" evidence="2">
    <location>
        <begin position="119"/>
        <end position="139"/>
    </location>
</feature>
<proteinExistence type="predicted"/>
<evidence type="ECO:0000256" key="1">
    <source>
        <dbReference type="SAM" id="MobiDB-lite"/>
    </source>
</evidence>
<protein>
    <submittedName>
        <fullName evidence="3">Uncharacterized protein</fullName>
    </submittedName>
</protein>
<organism evidence="3 4">
    <name type="scientific">Alternaria tenuissima</name>
    <dbReference type="NCBI Taxonomy" id="119927"/>
    <lineage>
        <taxon>Eukaryota</taxon>
        <taxon>Fungi</taxon>
        <taxon>Dikarya</taxon>
        <taxon>Ascomycota</taxon>
        <taxon>Pezizomycotina</taxon>
        <taxon>Dothideomycetes</taxon>
        <taxon>Pleosporomycetidae</taxon>
        <taxon>Pleosporales</taxon>
        <taxon>Pleosporineae</taxon>
        <taxon>Pleosporaceae</taxon>
        <taxon>Alternaria</taxon>
        <taxon>Alternaria sect. Alternaria</taxon>
        <taxon>Alternaria alternata complex</taxon>
    </lineage>
</organism>
<dbReference type="EMBL" id="PDXA01000027">
    <property type="protein sequence ID" value="RYN47080.1"/>
    <property type="molecule type" value="Genomic_DNA"/>
</dbReference>
<feature type="region of interest" description="Disordered" evidence="1">
    <location>
        <begin position="650"/>
        <end position="684"/>
    </location>
</feature>
<reference evidence="4" key="1">
    <citation type="journal article" date="2019" name="bioRxiv">
        <title>Genomics, evolutionary history and diagnostics of the Alternaria alternata species group including apple and Asian pear pathotypes.</title>
        <authorList>
            <person name="Armitage A.D."/>
            <person name="Cockerton H.M."/>
            <person name="Sreenivasaprasad S."/>
            <person name="Woodhall J.W."/>
            <person name="Lane C.R."/>
            <person name="Harrison R.J."/>
            <person name="Clarkson J.P."/>
        </authorList>
    </citation>
    <scope>NUCLEOTIDE SEQUENCE [LARGE SCALE GENOMIC DNA]</scope>
    <source>
        <strain evidence="4">FERA 1082</strain>
    </source>
</reference>
<accession>A0A4Q4MBV9</accession>
<feature type="transmembrane region" description="Helical" evidence="2">
    <location>
        <begin position="40"/>
        <end position="65"/>
    </location>
</feature>
<keyword evidence="2" id="KW-0812">Transmembrane</keyword>
<evidence type="ECO:0000313" key="3">
    <source>
        <dbReference type="EMBL" id="RYN47080.1"/>
    </source>
</evidence>
<dbReference type="Proteomes" id="UP000292402">
    <property type="component" value="Unassembled WGS sequence"/>
</dbReference>
<comment type="caution">
    <text evidence="3">The sequence shown here is derived from an EMBL/GenBank/DDBJ whole genome shotgun (WGS) entry which is preliminary data.</text>
</comment>
<keyword evidence="2" id="KW-0472">Membrane</keyword>
<dbReference type="OrthoDB" id="3540210at2759"/>
<dbReference type="AlphaFoldDB" id="A0A4Q4MBV9"/>
<evidence type="ECO:0000313" key="4">
    <source>
        <dbReference type="Proteomes" id="UP000292402"/>
    </source>
</evidence>
<evidence type="ECO:0000256" key="2">
    <source>
        <dbReference type="SAM" id="Phobius"/>
    </source>
</evidence>
<feature type="compositionally biased region" description="Basic and acidic residues" evidence="1">
    <location>
        <begin position="650"/>
        <end position="659"/>
    </location>
</feature>